<evidence type="ECO:0000313" key="2">
    <source>
        <dbReference type="Proteomes" id="UP000010793"/>
    </source>
</evidence>
<proteinExistence type="predicted"/>
<evidence type="ECO:0000313" key="1">
    <source>
        <dbReference type="EMBL" id="AGA66819.1"/>
    </source>
</evidence>
<dbReference type="EMBL" id="CP002873">
    <property type="protein sequence ID" value="AGA66819.1"/>
    <property type="molecule type" value="Genomic_DNA"/>
</dbReference>
<reference evidence="1 2" key="1">
    <citation type="journal article" date="2013" name="Genome Announc.">
        <title>Complete Genome Sequence of the Porcine Strain Brachyspira pilosicoli P43/6/78(T.).</title>
        <authorList>
            <person name="Lin C."/>
            <person name="den Bakker H.C."/>
            <person name="Suzuki H."/>
            <person name="Lefebure T."/>
            <person name="Ponnala L."/>
            <person name="Sun Q."/>
            <person name="Stanhope M.J."/>
            <person name="Wiedmann M."/>
            <person name="Duhamel G.E."/>
        </authorList>
    </citation>
    <scope>NUCLEOTIDE SEQUENCE [LARGE SCALE GENOMIC DNA]</scope>
    <source>
        <strain evidence="1 2">P43/6/78</strain>
    </source>
</reference>
<organism evidence="1 2">
    <name type="scientific">Brachyspira pilosicoli P43/6/78</name>
    <dbReference type="NCBI Taxonomy" id="1042417"/>
    <lineage>
        <taxon>Bacteria</taxon>
        <taxon>Pseudomonadati</taxon>
        <taxon>Spirochaetota</taxon>
        <taxon>Spirochaetia</taxon>
        <taxon>Brachyspirales</taxon>
        <taxon>Brachyspiraceae</taxon>
        <taxon>Brachyspira</taxon>
    </lineage>
</organism>
<dbReference type="Proteomes" id="UP000010793">
    <property type="component" value="Chromosome"/>
</dbReference>
<name>A0A3B6VXV9_BRAPL</name>
<accession>A0A3B6VXV9</accession>
<protein>
    <submittedName>
        <fullName evidence="1">Uncharacterized protein</fullName>
    </submittedName>
</protein>
<keyword evidence="2" id="KW-1185">Reference proteome</keyword>
<dbReference type="KEGG" id="bpip:BPP43_08095"/>
<sequence length="31" mass="3769">MLLAYYDLYGLQEVLKENLGDTEWYDKEIEN</sequence>
<gene>
    <name evidence="1" type="ORF">BPP43_08095</name>
</gene>
<dbReference type="AlphaFoldDB" id="A0A3B6VXV9"/>